<proteinExistence type="inferred from homology"/>
<comment type="subcellular location">
    <subcellularLocation>
        <location evidence="1">Membrane</location>
        <topology evidence="1">Multi-pass membrane protein</topology>
    </subcellularLocation>
</comment>
<name>A0ABN7AKE8_9HEMI</name>
<evidence type="ECO:0000256" key="2">
    <source>
        <dbReference type="ARBA" id="ARBA00008458"/>
    </source>
</evidence>
<keyword evidence="8" id="KW-1185">Reference proteome</keyword>
<evidence type="ECO:0000256" key="3">
    <source>
        <dbReference type="ARBA" id="ARBA00022692"/>
    </source>
</evidence>
<evidence type="ECO:0000256" key="1">
    <source>
        <dbReference type="ARBA" id="ARBA00004141"/>
    </source>
</evidence>
<evidence type="ECO:0000256" key="5">
    <source>
        <dbReference type="ARBA" id="ARBA00023136"/>
    </source>
</evidence>
<comment type="similarity">
    <text evidence="2">Belongs to the RNase K family.</text>
</comment>
<keyword evidence="3 6" id="KW-0812">Transmembrane</keyword>
<evidence type="ECO:0000256" key="6">
    <source>
        <dbReference type="SAM" id="Phobius"/>
    </source>
</evidence>
<gene>
    <name evidence="7" type="ORF">NTJ_04144</name>
</gene>
<evidence type="ECO:0000256" key="4">
    <source>
        <dbReference type="ARBA" id="ARBA00022989"/>
    </source>
</evidence>
<dbReference type="EMBL" id="AP028910">
    <property type="protein sequence ID" value="BES91336.1"/>
    <property type="molecule type" value="Genomic_DNA"/>
</dbReference>
<dbReference type="InterPro" id="IPR026770">
    <property type="entry name" value="RNase_K"/>
</dbReference>
<dbReference type="Pfam" id="PF23489">
    <property type="entry name" value="V-ATPase_su_f"/>
    <property type="match status" value="1"/>
</dbReference>
<keyword evidence="4 6" id="KW-1133">Transmembrane helix</keyword>
<sequence length="94" mass="10834">MKILGPRLSLCGLIISVWGIIQLGSMGLFYYMNSVALLEDLPLEEEYTDPKKFYADAENGYSMNAYNCWIAACLYIFTFLFCSHQFYMNNRTSV</sequence>
<dbReference type="Proteomes" id="UP001307889">
    <property type="component" value="Chromosome 2"/>
</dbReference>
<evidence type="ECO:0000313" key="8">
    <source>
        <dbReference type="Proteomes" id="UP001307889"/>
    </source>
</evidence>
<dbReference type="InterPro" id="IPR056552">
    <property type="entry name" value="Ribonucl_Kappa"/>
</dbReference>
<keyword evidence="5 6" id="KW-0472">Membrane</keyword>
<accession>A0ABN7AKE8</accession>
<dbReference type="PANTHER" id="PTHR31733">
    <property type="entry name" value="RIBONUCLEASE KAPPA"/>
    <property type="match status" value="1"/>
</dbReference>
<evidence type="ECO:0000313" key="7">
    <source>
        <dbReference type="EMBL" id="BES91336.1"/>
    </source>
</evidence>
<feature type="transmembrane region" description="Helical" evidence="6">
    <location>
        <begin position="12"/>
        <end position="32"/>
    </location>
</feature>
<protein>
    <submittedName>
        <fullName evidence="7">Ribonuclease</fullName>
    </submittedName>
</protein>
<organism evidence="7 8">
    <name type="scientific">Nesidiocoris tenuis</name>
    <dbReference type="NCBI Taxonomy" id="355587"/>
    <lineage>
        <taxon>Eukaryota</taxon>
        <taxon>Metazoa</taxon>
        <taxon>Ecdysozoa</taxon>
        <taxon>Arthropoda</taxon>
        <taxon>Hexapoda</taxon>
        <taxon>Insecta</taxon>
        <taxon>Pterygota</taxon>
        <taxon>Neoptera</taxon>
        <taxon>Paraneoptera</taxon>
        <taxon>Hemiptera</taxon>
        <taxon>Heteroptera</taxon>
        <taxon>Panheteroptera</taxon>
        <taxon>Cimicomorpha</taxon>
        <taxon>Miridae</taxon>
        <taxon>Dicyphina</taxon>
        <taxon>Nesidiocoris</taxon>
    </lineage>
</organism>
<feature type="transmembrane region" description="Helical" evidence="6">
    <location>
        <begin position="69"/>
        <end position="88"/>
    </location>
</feature>
<reference evidence="7 8" key="1">
    <citation type="submission" date="2023-09" db="EMBL/GenBank/DDBJ databases">
        <title>Nesidiocoris tenuis whole genome shotgun sequence.</title>
        <authorList>
            <person name="Shibata T."/>
            <person name="Shimoda M."/>
            <person name="Kobayashi T."/>
            <person name="Uehara T."/>
        </authorList>
    </citation>
    <scope>NUCLEOTIDE SEQUENCE [LARGE SCALE GENOMIC DNA]</scope>
    <source>
        <strain evidence="7 8">Japan</strain>
    </source>
</reference>